<comment type="caution">
    <text evidence="1">The sequence shown here is derived from an EMBL/GenBank/DDBJ whole genome shotgun (WGS) entry which is preliminary data.</text>
</comment>
<evidence type="ECO:0000313" key="2">
    <source>
        <dbReference type="Proteomes" id="UP001162164"/>
    </source>
</evidence>
<organism evidence="1 2">
    <name type="scientific">Molorchus minor</name>
    <dbReference type="NCBI Taxonomy" id="1323400"/>
    <lineage>
        <taxon>Eukaryota</taxon>
        <taxon>Metazoa</taxon>
        <taxon>Ecdysozoa</taxon>
        <taxon>Arthropoda</taxon>
        <taxon>Hexapoda</taxon>
        <taxon>Insecta</taxon>
        <taxon>Pterygota</taxon>
        <taxon>Neoptera</taxon>
        <taxon>Endopterygota</taxon>
        <taxon>Coleoptera</taxon>
        <taxon>Polyphaga</taxon>
        <taxon>Cucujiformia</taxon>
        <taxon>Chrysomeloidea</taxon>
        <taxon>Cerambycidae</taxon>
        <taxon>Lamiinae</taxon>
        <taxon>Monochamini</taxon>
        <taxon>Molorchus</taxon>
    </lineage>
</organism>
<dbReference type="Proteomes" id="UP001162164">
    <property type="component" value="Unassembled WGS sequence"/>
</dbReference>
<reference evidence="1" key="1">
    <citation type="journal article" date="2023" name="Insect Mol. Biol.">
        <title>Genome sequencing provides insights into the evolution of gene families encoding plant cell wall-degrading enzymes in longhorned beetles.</title>
        <authorList>
            <person name="Shin N.R."/>
            <person name="Okamura Y."/>
            <person name="Kirsch R."/>
            <person name="Pauchet Y."/>
        </authorList>
    </citation>
    <scope>NUCLEOTIDE SEQUENCE</scope>
    <source>
        <strain evidence="1">MMC_N1</strain>
    </source>
</reference>
<accession>A0ABQ9IRY9</accession>
<evidence type="ECO:0000313" key="1">
    <source>
        <dbReference type="EMBL" id="KAJ8963538.1"/>
    </source>
</evidence>
<proteinExistence type="predicted"/>
<gene>
    <name evidence="1" type="ORF">NQ317_019035</name>
</gene>
<dbReference type="EMBL" id="JAPWTJ010003041">
    <property type="protein sequence ID" value="KAJ8963538.1"/>
    <property type="molecule type" value="Genomic_DNA"/>
</dbReference>
<name>A0ABQ9IRY9_9CUCU</name>
<keyword evidence="2" id="KW-1185">Reference proteome</keyword>
<sequence length="122" mass="13863">MFNEISNIATDLYGSIKNWGSSMSKLLMISRSKGKTNFEAVSLVSFGTLVMEEVVFSLLKRILKSESGKILTNHTLDGCSQKEELNQLRSYIEPHYYPHLDELDGIIEQRDGRYSSASRLRV</sequence>
<protein>
    <submittedName>
        <fullName evidence="1">Uncharacterized protein</fullName>
    </submittedName>
</protein>